<sequence>MTRVPLRSLGRNGPPVASIGYGTMGLSMAYGSIPSDTERMALLTRCIELGSTHIDTADVYADSEVLIGRWLADSSPEMRPKIFLATKFGIVHDQMTGEVCARGDKAYVRERIENSLSRLGVDYIDMVYVHRIDKTVPIEETVKVMKEFVEEGKVRHIGLSECSASTLRRAHAVYPIAACQVEFSPFALEIEHNGVLEACRELGIAVVAYSPLGRGMLTGKYSSRGDFEEADLRHRMPRFSDENFPKNMVLVEKIAAMAKRKGCTPGQLTMAWILAQGEDFFVIPGTKRAELLEENIGAASVKLSNEDVAEIRKYAEECTPAGERPWKTHLAFLDSAPPETMAQNKQHGAEDLEALEELVQGHH</sequence>
<dbReference type="EMBL" id="HF935357">
    <property type="protein sequence ID" value="CCX07607.1"/>
    <property type="molecule type" value="Genomic_DNA"/>
</dbReference>
<dbReference type="GO" id="GO:0016491">
    <property type="term" value="F:oxidoreductase activity"/>
    <property type="evidence" value="ECO:0007669"/>
    <property type="project" value="UniProtKB-KW"/>
</dbReference>
<proteinExistence type="predicted"/>
<dbReference type="AlphaFoldDB" id="U4L5B7"/>
<dbReference type="eggNOG" id="KOG1575">
    <property type="taxonomic scope" value="Eukaryota"/>
</dbReference>
<dbReference type="Proteomes" id="UP000018144">
    <property type="component" value="Unassembled WGS sequence"/>
</dbReference>
<name>U4L5B7_PYROM</name>
<dbReference type="InterPro" id="IPR050791">
    <property type="entry name" value="Aldo-Keto_reductase"/>
</dbReference>
<dbReference type="PANTHER" id="PTHR43625:SF40">
    <property type="entry name" value="ALDO-KETO REDUCTASE YAKC [NADP(+)]"/>
    <property type="match status" value="1"/>
</dbReference>
<dbReference type="OMA" id="EDVVGKW"/>
<feature type="domain" description="NADP-dependent oxidoreductase" evidence="2">
    <location>
        <begin position="19"/>
        <end position="314"/>
    </location>
</feature>
<accession>U4L5B7</accession>
<protein>
    <submittedName>
        <fullName evidence="3">Similar to Aldo-keto reductase yakc [NADP(+)] acc. no. Q09923</fullName>
    </submittedName>
</protein>
<keyword evidence="1" id="KW-0560">Oxidoreductase</keyword>
<evidence type="ECO:0000313" key="3">
    <source>
        <dbReference type="EMBL" id="CCX07607.1"/>
    </source>
</evidence>
<dbReference type="InterPro" id="IPR036812">
    <property type="entry name" value="NAD(P)_OxRdtase_dom_sf"/>
</dbReference>
<organism evidence="3 4">
    <name type="scientific">Pyronema omphalodes (strain CBS 100304)</name>
    <name type="common">Pyronema confluens</name>
    <dbReference type="NCBI Taxonomy" id="1076935"/>
    <lineage>
        <taxon>Eukaryota</taxon>
        <taxon>Fungi</taxon>
        <taxon>Dikarya</taxon>
        <taxon>Ascomycota</taxon>
        <taxon>Pezizomycotina</taxon>
        <taxon>Pezizomycetes</taxon>
        <taxon>Pezizales</taxon>
        <taxon>Pyronemataceae</taxon>
        <taxon>Pyronema</taxon>
    </lineage>
</organism>
<dbReference type="InterPro" id="IPR023210">
    <property type="entry name" value="NADP_OxRdtase_dom"/>
</dbReference>
<evidence type="ECO:0000256" key="1">
    <source>
        <dbReference type="ARBA" id="ARBA00023002"/>
    </source>
</evidence>
<dbReference type="Pfam" id="PF00248">
    <property type="entry name" value="Aldo_ket_red"/>
    <property type="match status" value="1"/>
</dbReference>
<dbReference type="PANTHER" id="PTHR43625">
    <property type="entry name" value="AFLATOXIN B1 ALDEHYDE REDUCTASE"/>
    <property type="match status" value="1"/>
</dbReference>
<reference evidence="3 4" key="1">
    <citation type="journal article" date="2013" name="PLoS Genet.">
        <title>The genome and development-dependent transcriptomes of Pyronema confluens: a window into fungal evolution.</title>
        <authorList>
            <person name="Traeger S."/>
            <person name="Altegoer F."/>
            <person name="Freitag M."/>
            <person name="Gabaldon T."/>
            <person name="Kempken F."/>
            <person name="Kumar A."/>
            <person name="Marcet-Houben M."/>
            <person name="Poggeler S."/>
            <person name="Stajich J.E."/>
            <person name="Nowrousian M."/>
        </authorList>
    </citation>
    <scope>NUCLEOTIDE SEQUENCE [LARGE SCALE GENOMIC DNA]</scope>
    <source>
        <strain evidence="4">CBS 100304</strain>
        <tissue evidence="3">Vegetative mycelium</tissue>
    </source>
</reference>
<dbReference type="SUPFAM" id="SSF51430">
    <property type="entry name" value="NAD(P)-linked oxidoreductase"/>
    <property type="match status" value="1"/>
</dbReference>
<dbReference type="STRING" id="1076935.U4L5B7"/>
<keyword evidence="4" id="KW-1185">Reference proteome</keyword>
<evidence type="ECO:0000313" key="4">
    <source>
        <dbReference type="Proteomes" id="UP000018144"/>
    </source>
</evidence>
<dbReference type="GO" id="GO:0005737">
    <property type="term" value="C:cytoplasm"/>
    <property type="evidence" value="ECO:0007669"/>
    <property type="project" value="TreeGrafter"/>
</dbReference>
<dbReference type="OrthoDB" id="37537at2759"/>
<evidence type="ECO:0000259" key="2">
    <source>
        <dbReference type="Pfam" id="PF00248"/>
    </source>
</evidence>
<gene>
    <name evidence="3" type="ORF">PCON_07196</name>
</gene>
<dbReference type="Gene3D" id="3.20.20.100">
    <property type="entry name" value="NADP-dependent oxidoreductase domain"/>
    <property type="match status" value="1"/>
</dbReference>